<proteinExistence type="predicted"/>
<evidence type="ECO:0008006" key="3">
    <source>
        <dbReference type="Google" id="ProtNLM"/>
    </source>
</evidence>
<accession>A0A5B8S417</accession>
<dbReference type="RefSeq" id="WP_147089790.1">
    <property type="nucleotide sequence ID" value="NZ_BAABJD010000001.1"/>
</dbReference>
<dbReference type="OrthoDB" id="4736604at2"/>
<reference evidence="1 2" key="1">
    <citation type="journal article" date="2013" name="J. Microbiol. Biotechnol.">
        <title>Novosphingobium ginsenosidimutans sp. nov., with the ability to convert ginsenoside.</title>
        <authorList>
            <person name="Kim J.K."/>
            <person name="He D."/>
            <person name="Liu Q.M."/>
            <person name="Park H.Y."/>
            <person name="Jung M.S."/>
            <person name="Yoon M.H."/>
            <person name="Kim S.C."/>
            <person name="Im W.T."/>
        </authorList>
    </citation>
    <scope>NUCLEOTIDE SEQUENCE [LARGE SCALE GENOMIC DNA]</scope>
    <source>
        <strain evidence="1 2">FW-6</strain>
    </source>
</reference>
<name>A0A5B8S417_9SPHN</name>
<sequence length="250" mass="28093">MTNRIMLFGDSHSYAMQRAAERRDKKRLEVPIAIHRLLKQKNDVIIGDTTLEQFVEKIRKLTPDDSVISMIGGNQHAVFSTIQHPRPFDFLEPSRPDWVPATGSEIIPYAVLRANFAEGIAGGDGKSIMALRDATAAHVVHVLPPPPKRDTAHILKHHESKFAEDNIAKLGVSSAELRMKCWILQKDVLVKFCRKIDVEVMFPPEEACDADGFLLPEYYANDATHANPSYGELIMQKLESRWLTRAAIGD</sequence>
<gene>
    <name evidence="1" type="ORF">FRF71_06470</name>
</gene>
<dbReference type="AlphaFoldDB" id="A0A5B8S417"/>
<dbReference type="EMBL" id="CP042345">
    <property type="protein sequence ID" value="QEA15812.1"/>
    <property type="molecule type" value="Genomic_DNA"/>
</dbReference>
<protein>
    <recommendedName>
        <fullName evidence="3">SGNH/GDSL hydrolase family protein</fullName>
    </recommendedName>
</protein>
<dbReference type="Proteomes" id="UP000321172">
    <property type="component" value="Chromosome"/>
</dbReference>
<keyword evidence="2" id="KW-1185">Reference proteome</keyword>
<dbReference type="KEGG" id="ngf:FRF71_06470"/>
<evidence type="ECO:0000313" key="1">
    <source>
        <dbReference type="EMBL" id="QEA15812.1"/>
    </source>
</evidence>
<organism evidence="1 2">
    <name type="scientific">Novosphingobium ginsenosidimutans</name>
    <dbReference type="NCBI Taxonomy" id="1176536"/>
    <lineage>
        <taxon>Bacteria</taxon>
        <taxon>Pseudomonadati</taxon>
        <taxon>Pseudomonadota</taxon>
        <taxon>Alphaproteobacteria</taxon>
        <taxon>Sphingomonadales</taxon>
        <taxon>Sphingomonadaceae</taxon>
        <taxon>Novosphingobium</taxon>
    </lineage>
</organism>
<evidence type="ECO:0000313" key="2">
    <source>
        <dbReference type="Proteomes" id="UP000321172"/>
    </source>
</evidence>